<dbReference type="PROSITE" id="PS51123">
    <property type="entry name" value="OMPA_2"/>
    <property type="match status" value="1"/>
</dbReference>
<accession>A0A098MEK9</accession>
<dbReference type="AlphaFoldDB" id="A0A098MEK9"/>
<dbReference type="STRING" id="268407.PWYN_14835"/>
<dbReference type="GO" id="GO:0005886">
    <property type="term" value="C:plasma membrane"/>
    <property type="evidence" value="ECO:0007669"/>
    <property type="project" value="UniProtKB-SubCell"/>
</dbReference>
<evidence type="ECO:0000259" key="10">
    <source>
        <dbReference type="PROSITE" id="PS51123"/>
    </source>
</evidence>
<reference evidence="11 12" key="1">
    <citation type="submission" date="2014-08" db="EMBL/GenBank/DDBJ databases">
        <authorList>
            <person name="den Bakker H.C."/>
        </authorList>
    </citation>
    <scope>NUCLEOTIDE SEQUENCE [LARGE SCALE GENOMIC DNA]</scope>
    <source>
        <strain evidence="11 12">DSM 18334</strain>
    </source>
</reference>
<dbReference type="InterPro" id="IPR006665">
    <property type="entry name" value="OmpA-like"/>
</dbReference>
<comment type="similarity">
    <text evidence="2">Belongs to the MotB family.</text>
</comment>
<evidence type="ECO:0000256" key="5">
    <source>
        <dbReference type="ARBA" id="ARBA00022989"/>
    </source>
</evidence>
<gene>
    <name evidence="11" type="ORF">PWYN_14835</name>
</gene>
<dbReference type="SUPFAM" id="SSF103088">
    <property type="entry name" value="OmpA-like"/>
    <property type="match status" value="1"/>
</dbReference>
<keyword evidence="12" id="KW-1185">Reference proteome</keyword>
<dbReference type="InterPro" id="IPR025713">
    <property type="entry name" value="MotB-like_N_dom"/>
</dbReference>
<keyword evidence="11" id="KW-0969">Cilium</keyword>
<dbReference type="CDD" id="cd07185">
    <property type="entry name" value="OmpA_C-like"/>
    <property type="match status" value="1"/>
</dbReference>
<organism evidence="11 12">
    <name type="scientific">Paenibacillus wynnii</name>
    <dbReference type="NCBI Taxonomy" id="268407"/>
    <lineage>
        <taxon>Bacteria</taxon>
        <taxon>Bacillati</taxon>
        <taxon>Bacillota</taxon>
        <taxon>Bacilli</taxon>
        <taxon>Bacillales</taxon>
        <taxon>Paenibacillaceae</taxon>
        <taxon>Paenibacillus</taxon>
    </lineage>
</organism>
<sequence>MRQRGRRNTRGPVQEVRDRWMITYADLITLLLIFFVILYAMSSLDGNKYGIVTDSLSQTFGSGNPALDGGTGILDPAQGQTPASNSGAAVGQSSGNASGGSTGNHSGSVTGGSAGSEQSPTGTGEGPGISGQSPAGSGAAAEDPEEIAEPTARELAFKEQETQLAELVGVITKYVQDNNLEDQIFVEDKPQGIAITLSDRFLFDVGDAALKSPSLPALQKLSGLFNGIGAVVSIEGHTDNTSVLSSSEYKDNWELSGARALSVLRFFLEKQNLNPDEFQYAGYADTRPASSNTTEAGRQKNRRVEIIVLRQLQEVE</sequence>
<feature type="region of interest" description="Disordered" evidence="8">
    <location>
        <begin position="67"/>
        <end position="148"/>
    </location>
</feature>
<keyword evidence="3" id="KW-1003">Cell membrane</keyword>
<protein>
    <submittedName>
        <fullName evidence="11">Flagellar motor protein</fullName>
    </submittedName>
</protein>
<proteinExistence type="inferred from homology"/>
<dbReference type="RefSeq" id="WP_036652745.1">
    <property type="nucleotide sequence ID" value="NZ_JQCR01000002.1"/>
</dbReference>
<dbReference type="InterPro" id="IPR050330">
    <property type="entry name" value="Bact_OuterMem_StrucFunc"/>
</dbReference>
<comment type="caution">
    <text evidence="11">The sequence shown here is derived from an EMBL/GenBank/DDBJ whole genome shotgun (WGS) entry which is preliminary data.</text>
</comment>
<evidence type="ECO:0000256" key="8">
    <source>
        <dbReference type="SAM" id="MobiDB-lite"/>
    </source>
</evidence>
<evidence type="ECO:0000313" key="12">
    <source>
        <dbReference type="Proteomes" id="UP000029734"/>
    </source>
</evidence>
<evidence type="ECO:0000256" key="7">
    <source>
        <dbReference type="PROSITE-ProRule" id="PRU00473"/>
    </source>
</evidence>
<evidence type="ECO:0000313" key="11">
    <source>
        <dbReference type="EMBL" id="KGE20473.1"/>
    </source>
</evidence>
<dbReference type="eggNOG" id="COG1360">
    <property type="taxonomic scope" value="Bacteria"/>
</dbReference>
<dbReference type="Proteomes" id="UP000029734">
    <property type="component" value="Unassembled WGS sequence"/>
</dbReference>
<name>A0A098MEK9_9BACL</name>
<dbReference type="OrthoDB" id="9815217at2"/>
<evidence type="ECO:0000256" key="9">
    <source>
        <dbReference type="SAM" id="Phobius"/>
    </source>
</evidence>
<reference evidence="11 12" key="2">
    <citation type="submission" date="2014-10" db="EMBL/GenBank/DDBJ databases">
        <title>Comparative genomics of the Paenibacillus odorifer group.</title>
        <authorList>
            <person name="Tsai Y.-C."/>
            <person name="Martin N."/>
            <person name="Korlach J."/>
            <person name="Wiedmann M."/>
        </authorList>
    </citation>
    <scope>NUCLEOTIDE SEQUENCE [LARGE SCALE GENOMIC DNA]</scope>
    <source>
        <strain evidence="11 12">DSM 18334</strain>
    </source>
</reference>
<comment type="subcellular location">
    <subcellularLocation>
        <location evidence="1">Cell membrane</location>
        <topology evidence="1">Single-pass membrane protein</topology>
    </subcellularLocation>
</comment>
<dbReference type="EMBL" id="JQCR01000002">
    <property type="protein sequence ID" value="KGE20473.1"/>
    <property type="molecule type" value="Genomic_DNA"/>
</dbReference>
<keyword evidence="4 9" id="KW-0812">Transmembrane</keyword>
<evidence type="ECO:0000256" key="2">
    <source>
        <dbReference type="ARBA" id="ARBA00008914"/>
    </source>
</evidence>
<keyword evidence="11" id="KW-0282">Flagellum</keyword>
<dbReference type="Pfam" id="PF13677">
    <property type="entry name" value="MotB_plug"/>
    <property type="match status" value="1"/>
</dbReference>
<keyword evidence="6 7" id="KW-0472">Membrane</keyword>
<dbReference type="PANTHER" id="PTHR30329">
    <property type="entry name" value="STATOR ELEMENT OF FLAGELLAR MOTOR COMPLEX"/>
    <property type="match status" value="1"/>
</dbReference>
<keyword evidence="5 9" id="KW-1133">Transmembrane helix</keyword>
<dbReference type="Gene3D" id="3.30.1330.60">
    <property type="entry name" value="OmpA-like domain"/>
    <property type="match status" value="1"/>
</dbReference>
<evidence type="ECO:0000256" key="1">
    <source>
        <dbReference type="ARBA" id="ARBA00004162"/>
    </source>
</evidence>
<evidence type="ECO:0000256" key="3">
    <source>
        <dbReference type="ARBA" id="ARBA00022475"/>
    </source>
</evidence>
<dbReference type="InterPro" id="IPR036737">
    <property type="entry name" value="OmpA-like_sf"/>
</dbReference>
<keyword evidence="11" id="KW-0966">Cell projection</keyword>
<feature type="transmembrane region" description="Helical" evidence="9">
    <location>
        <begin position="21"/>
        <end position="41"/>
    </location>
</feature>
<feature type="domain" description="OmpA-like" evidence="10">
    <location>
        <begin position="190"/>
        <end position="312"/>
    </location>
</feature>
<dbReference type="PANTHER" id="PTHR30329:SF21">
    <property type="entry name" value="LIPOPROTEIN YIAD-RELATED"/>
    <property type="match status" value="1"/>
</dbReference>
<feature type="compositionally biased region" description="Low complexity" evidence="8">
    <location>
        <begin position="130"/>
        <end position="141"/>
    </location>
</feature>
<evidence type="ECO:0000256" key="4">
    <source>
        <dbReference type="ARBA" id="ARBA00022692"/>
    </source>
</evidence>
<evidence type="ECO:0000256" key="6">
    <source>
        <dbReference type="ARBA" id="ARBA00023136"/>
    </source>
</evidence>
<feature type="compositionally biased region" description="Low complexity" evidence="8">
    <location>
        <begin position="83"/>
        <end position="96"/>
    </location>
</feature>
<dbReference type="Pfam" id="PF00691">
    <property type="entry name" value="OmpA"/>
    <property type="match status" value="1"/>
</dbReference>